<dbReference type="EMBL" id="CP058561">
    <property type="protein sequence ID" value="QUH28477.1"/>
    <property type="molecule type" value="Genomic_DNA"/>
</dbReference>
<dbReference type="PANTHER" id="PTHR36834">
    <property type="entry name" value="MEMBRANE PROTEIN-RELATED"/>
    <property type="match status" value="1"/>
</dbReference>
<organism evidence="8 9">
    <name type="scientific">Vallitalea guaymasensis</name>
    <dbReference type="NCBI Taxonomy" id="1185412"/>
    <lineage>
        <taxon>Bacteria</taxon>
        <taxon>Bacillati</taxon>
        <taxon>Bacillota</taxon>
        <taxon>Clostridia</taxon>
        <taxon>Lachnospirales</taxon>
        <taxon>Vallitaleaceae</taxon>
        <taxon>Vallitalea</taxon>
    </lineage>
</organism>
<dbReference type="PIRSF" id="PIRSF031578">
    <property type="entry name" value="Uncharacterised_Vanz_RDD-cont"/>
    <property type="match status" value="1"/>
</dbReference>
<dbReference type="Pfam" id="PF04892">
    <property type="entry name" value="VanZ"/>
    <property type="match status" value="1"/>
</dbReference>
<dbReference type="RefSeq" id="WP_212692701.1">
    <property type="nucleotide sequence ID" value="NZ_CP058561.1"/>
</dbReference>
<feature type="domain" description="VanZ-like" evidence="6">
    <location>
        <begin position="49"/>
        <end position="194"/>
    </location>
</feature>
<dbReference type="GO" id="GO:0016020">
    <property type="term" value="C:membrane"/>
    <property type="evidence" value="ECO:0007669"/>
    <property type="project" value="UniProtKB-SubCell"/>
</dbReference>
<keyword evidence="4 5" id="KW-0472">Membrane</keyword>
<feature type="transmembrane region" description="Helical" evidence="5">
    <location>
        <begin position="243"/>
        <end position="264"/>
    </location>
</feature>
<comment type="subcellular location">
    <subcellularLocation>
        <location evidence="1">Membrane</location>
        <topology evidence="1">Multi-pass membrane protein</topology>
    </subcellularLocation>
</comment>
<feature type="transmembrane region" description="Helical" evidence="5">
    <location>
        <begin position="312"/>
        <end position="336"/>
    </location>
</feature>
<feature type="transmembrane region" description="Helical" evidence="5">
    <location>
        <begin position="143"/>
        <end position="165"/>
    </location>
</feature>
<feature type="transmembrane region" description="Helical" evidence="5">
    <location>
        <begin position="285"/>
        <end position="306"/>
    </location>
</feature>
<dbReference type="PANTHER" id="PTHR36834:SF1">
    <property type="entry name" value="INTEGRAL MEMBRANE PROTEIN"/>
    <property type="match status" value="1"/>
</dbReference>
<name>A0A8J8SB89_9FIRM</name>
<proteinExistence type="predicted"/>
<dbReference type="InterPro" id="IPR053150">
    <property type="entry name" value="Teicoplanin_resist-assoc"/>
</dbReference>
<evidence type="ECO:0000256" key="4">
    <source>
        <dbReference type="ARBA" id="ARBA00023136"/>
    </source>
</evidence>
<dbReference type="InterPro" id="IPR006976">
    <property type="entry name" value="VanZ-like"/>
</dbReference>
<evidence type="ECO:0000313" key="8">
    <source>
        <dbReference type="EMBL" id="QUH28477.1"/>
    </source>
</evidence>
<evidence type="ECO:0000256" key="5">
    <source>
        <dbReference type="SAM" id="Phobius"/>
    </source>
</evidence>
<dbReference type="AlphaFoldDB" id="A0A8J8SB89"/>
<feature type="transmembrane region" description="Helical" evidence="5">
    <location>
        <begin position="177"/>
        <end position="197"/>
    </location>
</feature>
<feature type="domain" description="RDD" evidence="7">
    <location>
        <begin position="241"/>
        <end position="344"/>
    </location>
</feature>
<sequence>MEAHLYPIRIALITFPIIAFLGTIPFLLYQYIKYHYVNKIRVLITYSLCLYCLTAYYMVILPLPKSSDVLSLYPAGRQMYQLVPFKFIQDILKDTQVIYNKPATYIHLFKEKAFLQAAFNVLLLAPLGIYLRYYFRKSWIKTVIIGFTVSLFFELTQLTGLYGFYNAPYRLFDVDDLILNTTGCLLGYVIAPLFTFFLPSSNKLDKDVDFDKMQVGLIRRGLAFIIDWCIISILSNTQSLIEYFFIVFIYFIVGVYITNGRTIGKLLTSVRVRGKTEKISFKEVLFRYGILYYGIVGANLVVLYVSQGLVTFQILILGGVFVIDVIVAISFLVSIVKRDRQFFYEKISGTKNVISYKKDKVINENNNTL</sequence>
<reference evidence="8 9" key="1">
    <citation type="submission" date="2020-07" db="EMBL/GenBank/DDBJ databases">
        <title>Vallitalea guaymasensis genome.</title>
        <authorList>
            <person name="Postec A."/>
        </authorList>
    </citation>
    <scope>NUCLEOTIDE SEQUENCE [LARGE SCALE GENOMIC DNA]</scope>
    <source>
        <strain evidence="8 9">Ra1766G1</strain>
    </source>
</reference>
<protein>
    <submittedName>
        <fullName evidence="8">VanZ family protein</fullName>
    </submittedName>
</protein>
<evidence type="ECO:0000259" key="6">
    <source>
        <dbReference type="Pfam" id="PF04892"/>
    </source>
</evidence>
<evidence type="ECO:0000313" key="9">
    <source>
        <dbReference type="Proteomes" id="UP000677305"/>
    </source>
</evidence>
<dbReference type="KEGG" id="vgu:HYG85_05870"/>
<evidence type="ECO:0000256" key="2">
    <source>
        <dbReference type="ARBA" id="ARBA00022692"/>
    </source>
</evidence>
<keyword evidence="9" id="KW-1185">Reference proteome</keyword>
<feature type="transmembrane region" description="Helical" evidence="5">
    <location>
        <begin position="113"/>
        <end position="131"/>
    </location>
</feature>
<dbReference type="InterPro" id="IPR021192">
    <property type="entry name" value="UCP031578_Vanz/RDD"/>
</dbReference>
<gene>
    <name evidence="8" type="ORF">HYG85_05870</name>
</gene>
<keyword evidence="2 5" id="KW-0812">Transmembrane</keyword>
<feature type="transmembrane region" description="Helical" evidence="5">
    <location>
        <begin position="40"/>
        <end position="60"/>
    </location>
</feature>
<accession>A0A8J8SB89</accession>
<feature type="transmembrane region" description="Helical" evidence="5">
    <location>
        <begin position="217"/>
        <end position="237"/>
    </location>
</feature>
<feature type="transmembrane region" description="Helical" evidence="5">
    <location>
        <begin position="6"/>
        <end position="28"/>
    </location>
</feature>
<dbReference type="Pfam" id="PF06271">
    <property type="entry name" value="RDD"/>
    <property type="match status" value="1"/>
</dbReference>
<evidence type="ECO:0000256" key="1">
    <source>
        <dbReference type="ARBA" id="ARBA00004141"/>
    </source>
</evidence>
<dbReference type="Proteomes" id="UP000677305">
    <property type="component" value="Chromosome"/>
</dbReference>
<keyword evidence="3 5" id="KW-1133">Transmembrane helix</keyword>
<evidence type="ECO:0000259" key="7">
    <source>
        <dbReference type="Pfam" id="PF06271"/>
    </source>
</evidence>
<dbReference type="InterPro" id="IPR010432">
    <property type="entry name" value="RDD"/>
</dbReference>
<evidence type="ECO:0000256" key="3">
    <source>
        <dbReference type="ARBA" id="ARBA00022989"/>
    </source>
</evidence>